<dbReference type="EMBL" id="KZ992492">
    <property type="protein sequence ID" value="RKP09732.1"/>
    <property type="molecule type" value="Genomic_DNA"/>
</dbReference>
<dbReference type="InterPro" id="IPR018571">
    <property type="entry name" value="Membrane_anchor_Opy2_N"/>
</dbReference>
<keyword evidence="5" id="KW-1185">Reference proteome</keyword>
<feature type="region of interest" description="Disordered" evidence="1">
    <location>
        <begin position="168"/>
        <end position="228"/>
    </location>
</feature>
<organism evidence="4 5">
    <name type="scientific">Thamnocephalis sphaerospora</name>
    <dbReference type="NCBI Taxonomy" id="78915"/>
    <lineage>
        <taxon>Eukaryota</taxon>
        <taxon>Fungi</taxon>
        <taxon>Fungi incertae sedis</taxon>
        <taxon>Zoopagomycota</taxon>
        <taxon>Zoopagomycotina</taxon>
        <taxon>Zoopagomycetes</taxon>
        <taxon>Zoopagales</taxon>
        <taxon>Sigmoideomycetaceae</taxon>
        <taxon>Thamnocephalis</taxon>
    </lineage>
</organism>
<dbReference type="AlphaFoldDB" id="A0A4P9XUS9"/>
<feature type="signal peptide" evidence="2">
    <location>
        <begin position="1"/>
        <end position="24"/>
    </location>
</feature>
<dbReference type="Pfam" id="PF09463">
    <property type="entry name" value="Opy2"/>
    <property type="match status" value="1"/>
</dbReference>
<proteinExistence type="predicted"/>
<accession>A0A4P9XUS9</accession>
<reference evidence="5" key="1">
    <citation type="journal article" date="2018" name="Nat. Microbiol.">
        <title>Leveraging single-cell genomics to expand the fungal tree of life.</title>
        <authorList>
            <person name="Ahrendt S.R."/>
            <person name="Quandt C.A."/>
            <person name="Ciobanu D."/>
            <person name="Clum A."/>
            <person name="Salamov A."/>
            <person name="Andreopoulos B."/>
            <person name="Cheng J.F."/>
            <person name="Woyke T."/>
            <person name="Pelin A."/>
            <person name="Henrissat B."/>
            <person name="Reynolds N.K."/>
            <person name="Benny G.L."/>
            <person name="Smith M.E."/>
            <person name="James T.Y."/>
            <person name="Grigoriev I.V."/>
        </authorList>
    </citation>
    <scope>NUCLEOTIDE SEQUENCE [LARGE SCALE GENOMIC DNA]</scope>
    <source>
        <strain evidence="5">RSA 1356</strain>
    </source>
</reference>
<sequence>MKRFGHALAVLLAGALALVHQVEADAYSPFHHSLAKGCAVCPLNLPICPVCPHGHHCKIAPSTCNTCSFAFCAPIHGLGPHHGHEGGFHPGHGGHHFGHGHKFWGAGPDDSLAHLPWWVKKCLAAGHDLEYCLSPDKHFILKCLKKGKSLDKCYALWFAKHDEDHDGGYGDYDAGYGPSGEEDDNDDYDNEGSHDSGKYRLYRRDTEAVEEEAEEQEESALDANEETRRVLDAEEELREVQRQYAERNQLAANQLHDYPESAAVNAADVTLRTQEAQNAQDEQEEEQSADESKTAENDESAETVPQASEAGAGLPTKSSPAAVNVPTQKAKESPIATDMPAQQTKASPSATNVPVPRAKGFPAMSDVFA</sequence>
<evidence type="ECO:0000313" key="5">
    <source>
        <dbReference type="Proteomes" id="UP000271241"/>
    </source>
</evidence>
<evidence type="ECO:0000313" key="4">
    <source>
        <dbReference type="EMBL" id="RKP09732.1"/>
    </source>
</evidence>
<feature type="compositionally biased region" description="Basic and acidic residues" evidence="1">
    <location>
        <begin position="191"/>
        <end position="207"/>
    </location>
</feature>
<feature type="compositionally biased region" description="Polar residues" evidence="1">
    <location>
        <begin position="340"/>
        <end position="352"/>
    </location>
</feature>
<dbReference type="Proteomes" id="UP000271241">
    <property type="component" value="Unassembled WGS sequence"/>
</dbReference>
<protein>
    <recommendedName>
        <fullName evidence="3">Membrane anchor Opy2 N-terminal domain-containing protein</fullName>
    </recommendedName>
</protein>
<feature type="compositionally biased region" description="Polar residues" evidence="1">
    <location>
        <begin position="316"/>
        <end position="327"/>
    </location>
</feature>
<dbReference type="OrthoDB" id="2402916at2759"/>
<gene>
    <name evidence="4" type="ORF">THASP1DRAFT_28472</name>
</gene>
<name>A0A4P9XUS9_9FUNG</name>
<evidence type="ECO:0000256" key="1">
    <source>
        <dbReference type="SAM" id="MobiDB-lite"/>
    </source>
</evidence>
<feature type="domain" description="Membrane anchor Opy2 N-terminal" evidence="3">
    <location>
        <begin position="38"/>
        <end position="72"/>
    </location>
</feature>
<evidence type="ECO:0000256" key="2">
    <source>
        <dbReference type="SAM" id="SignalP"/>
    </source>
</evidence>
<feature type="compositionally biased region" description="Acidic residues" evidence="1">
    <location>
        <begin position="208"/>
        <end position="224"/>
    </location>
</feature>
<feature type="compositionally biased region" description="Acidic residues" evidence="1">
    <location>
        <begin position="180"/>
        <end position="190"/>
    </location>
</feature>
<feature type="region of interest" description="Disordered" evidence="1">
    <location>
        <begin position="275"/>
        <end position="369"/>
    </location>
</feature>
<evidence type="ECO:0000259" key="3">
    <source>
        <dbReference type="Pfam" id="PF09463"/>
    </source>
</evidence>
<feature type="chain" id="PRO_5020387105" description="Membrane anchor Opy2 N-terminal domain-containing protein" evidence="2">
    <location>
        <begin position="25"/>
        <end position="369"/>
    </location>
</feature>
<keyword evidence="2" id="KW-0732">Signal</keyword>